<dbReference type="GO" id="GO:0005524">
    <property type="term" value="F:ATP binding"/>
    <property type="evidence" value="ECO:0007669"/>
    <property type="project" value="UniProtKB-KW"/>
</dbReference>
<dbReference type="Pfam" id="PF06293">
    <property type="entry name" value="Kdo"/>
    <property type="match status" value="1"/>
</dbReference>
<keyword evidence="12" id="KW-1185">Reference proteome</keyword>
<dbReference type="Gene3D" id="1.10.510.10">
    <property type="entry name" value="Transferase(Phosphotransferase) domain 1"/>
    <property type="match status" value="1"/>
</dbReference>
<accession>S7XHI1</accession>
<dbReference type="PANTHER" id="PTHR12209:SF0">
    <property type="entry name" value="EKC_KEOPS COMPLEX SUBUNIT TP53RK"/>
    <property type="match status" value="1"/>
</dbReference>
<dbReference type="GO" id="GO:0005634">
    <property type="term" value="C:nucleus"/>
    <property type="evidence" value="ECO:0007669"/>
    <property type="project" value="TreeGrafter"/>
</dbReference>
<keyword evidence="4" id="KW-0819">tRNA processing</keyword>
<evidence type="ECO:0000256" key="5">
    <source>
        <dbReference type="ARBA" id="ARBA00022741"/>
    </source>
</evidence>
<dbReference type="GO" id="GO:0004674">
    <property type="term" value="F:protein serine/threonine kinase activity"/>
    <property type="evidence" value="ECO:0007669"/>
    <property type="project" value="UniProtKB-EC"/>
</dbReference>
<dbReference type="AlphaFoldDB" id="S7XHI1"/>
<protein>
    <recommendedName>
        <fullName evidence="2">non-specific serine/threonine protein kinase</fullName>
        <ecNumber evidence="2">2.7.11.1</ecNumber>
    </recommendedName>
</protein>
<comment type="catalytic activity">
    <reaction evidence="9">
        <text>L-seryl-[protein] + ATP = O-phospho-L-seryl-[protein] + ADP + H(+)</text>
        <dbReference type="Rhea" id="RHEA:17989"/>
        <dbReference type="Rhea" id="RHEA-COMP:9863"/>
        <dbReference type="Rhea" id="RHEA-COMP:11604"/>
        <dbReference type="ChEBI" id="CHEBI:15378"/>
        <dbReference type="ChEBI" id="CHEBI:29999"/>
        <dbReference type="ChEBI" id="CHEBI:30616"/>
        <dbReference type="ChEBI" id="CHEBI:83421"/>
        <dbReference type="ChEBI" id="CHEBI:456216"/>
        <dbReference type="EC" id="2.7.11.1"/>
    </reaction>
</comment>
<dbReference type="FunCoup" id="S7XHI1">
    <property type="interactions" value="93"/>
</dbReference>
<dbReference type="PROSITE" id="PS00109">
    <property type="entry name" value="PROTEIN_KINASE_TYR"/>
    <property type="match status" value="1"/>
</dbReference>
<keyword evidence="6 11" id="KW-0418">Kinase</keyword>
<evidence type="ECO:0000256" key="1">
    <source>
        <dbReference type="ARBA" id="ARBA00010630"/>
    </source>
</evidence>
<comment type="caution">
    <text evidence="11">The sequence shown here is derived from an EMBL/GenBank/DDBJ whole genome shotgun (WGS) entry which is preliminary data.</text>
</comment>
<dbReference type="InterPro" id="IPR011009">
    <property type="entry name" value="Kinase-like_dom_sf"/>
</dbReference>
<comment type="similarity">
    <text evidence="1">Belongs to the protein kinase superfamily. BUD32 family.</text>
</comment>
<dbReference type="GO" id="GO:0005829">
    <property type="term" value="C:cytosol"/>
    <property type="evidence" value="ECO:0007669"/>
    <property type="project" value="TreeGrafter"/>
</dbReference>
<evidence type="ECO:0000313" key="11">
    <source>
        <dbReference type="EMBL" id="EPR78519.1"/>
    </source>
</evidence>
<feature type="non-terminal residue" evidence="11">
    <location>
        <position position="240"/>
    </location>
</feature>
<dbReference type="Proteomes" id="UP000014978">
    <property type="component" value="Unassembled WGS sequence"/>
</dbReference>
<sequence length="240" mass="27906">MPMSFELLAHGAEAKIYTDGINIYKQRISKAYRIPELDTQLIKKRTKSEKKILEKLKDLNVPQIINNGKENREDTICMSKIEGVTLKDILLHNDYKKYKTEILYNIGLLIRQMHDRNVIHGDITPLNIIIDKNILDIQEKDLEIKENRIMNEKDMDIDSIAIDSMNTSCNNTKLLDTKNVYIIDFGLSFISTKIEDKAVDLFVFEKSMSSFNESIEGFYKGYNNNTKDTDLMQRLEEVRS</sequence>
<dbReference type="PANTHER" id="PTHR12209">
    <property type="entry name" value="NON-SPECIFIC SERINE/THREONINE PROTEIN KINASE"/>
    <property type="match status" value="1"/>
</dbReference>
<evidence type="ECO:0000256" key="8">
    <source>
        <dbReference type="ARBA" id="ARBA00047899"/>
    </source>
</evidence>
<keyword evidence="3" id="KW-0808">Transferase</keyword>
<reference evidence="12" key="1">
    <citation type="journal article" date="2013" name="PLoS Genet.">
        <title>The genome of Spraguea lophii and the basis of host-microsporidian interactions.</title>
        <authorList>
            <person name="Campbell S.E."/>
            <person name="Williams T.A."/>
            <person name="Yousuf A."/>
            <person name="Soanes D.M."/>
            <person name="Paszkiewicz K.H."/>
            <person name="Williams B.A.P."/>
        </authorList>
    </citation>
    <scope>NUCLEOTIDE SEQUENCE [LARGE SCALE GENOMIC DNA]</scope>
    <source>
        <strain evidence="12">42_110</strain>
    </source>
</reference>
<evidence type="ECO:0000256" key="6">
    <source>
        <dbReference type="ARBA" id="ARBA00022777"/>
    </source>
</evidence>
<evidence type="ECO:0000259" key="10">
    <source>
        <dbReference type="PROSITE" id="PS50011"/>
    </source>
</evidence>
<dbReference type="GO" id="GO:0008033">
    <property type="term" value="P:tRNA processing"/>
    <property type="evidence" value="ECO:0007669"/>
    <property type="project" value="UniProtKB-KW"/>
</dbReference>
<evidence type="ECO:0000256" key="2">
    <source>
        <dbReference type="ARBA" id="ARBA00012513"/>
    </source>
</evidence>
<dbReference type="PROSITE" id="PS50011">
    <property type="entry name" value="PROTEIN_KINASE_DOM"/>
    <property type="match status" value="1"/>
</dbReference>
<organism evidence="11 12">
    <name type="scientific">Spraguea lophii (strain 42_110)</name>
    <name type="common">Microsporidian parasite</name>
    <dbReference type="NCBI Taxonomy" id="1358809"/>
    <lineage>
        <taxon>Eukaryota</taxon>
        <taxon>Fungi</taxon>
        <taxon>Fungi incertae sedis</taxon>
        <taxon>Microsporidia</taxon>
        <taxon>Spragueidae</taxon>
        <taxon>Spraguea</taxon>
    </lineage>
</organism>
<dbReference type="VEuPathDB" id="MicrosporidiaDB:SLOPH_1328"/>
<dbReference type="Gene3D" id="3.30.200.20">
    <property type="entry name" value="Phosphorylase Kinase, domain 1"/>
    <property type="match status" value="1"/>
</dbReference>
<dbReference type="InterPro" id="IPR008266">
    <property type="entry name" value="Tyr_kinase_AS"/>
</dbReference>
<comment type="catalytic activity">
    <reaction evidence="8">
        <text>L-threonyl-[protein] + ATP = O-phospho-L-threonyl-[protein] + ADP + H(+)</text>
        <dbReference type="Rhea" id="RHEA:46608"/>
        <dbReference type="Rhea" id="RHEA-COMP:11060"/>
        <dbReference type="Rhea" id="RHEA-COMP:11605"/>
        <dbReference type="ChEBI" id="CHEBI:15378"/>
        <dbReference type="ChEBI" id="CHEBI:30013"/>
        <dbReference type="ChEBI" id="CHEBI:30616"/>
        <dbReference type="ChEBI" id="CHEBI:61977"/>
        <dbReference type="ChEBI" id="CHEBI:456216"/>
        <dbReference type="EC" id="2.7.11.1"/>
    </reaction>
</comment>
<feature type="domain" description="Protein kinase" evidence="10">
    <location>
        <begin position="2"/>
        <end position="240"/>
    </location>
</feature>
<evidence type="ECO:0000256" key="9">
    <source>
        <dbReference type="ARBA" id="ARBA00048679"/>
    </source>
</evidence>
<dbReference type="STRING" id="1358809.S7XHI1"/>
<dbReference type="HOGENOM" id="CLU_063953_2_0_1"/>
<keyword evidence="7" id="KW-0067">ATP-binding</keyword>
<proteinExistence type="inferred from homology"/>
<keyword evidence="5" id="KW-0547">Nucleotide-binding</keyword>
<evidence type="ECO:0000313" key="12">
    <source>
        <dbReference type="Proteomes" id="UP000014978"/>
    </source>
</evidence>
<dbReference type="GO" id="GO:0000408">
    <property type="term" value="C:EKC/KEOPS complex"/>
    <property type="evidence" value="ECO:0007669"/>
    <property type="project" value="TreeGrafter"/>
</dbReference>
<dbReference type="SUPFAM" id="SSF56112">
    <property type="entry name" value="Protein kinase-like (PK-like)"/>
    <property type="match status" value="1"/>
</dbReference>
<evidence type="ECO:0000256" key="3">
    <source>
        <dbReference type="ARBA" id="ARBA00022679"/>
    </source>
</evidence>
<gene>
    <name evidence="11" type="ORF">SLOPH_1328</name>
</gene>
<name>S7XHI1_SPRLO</name>
<dbReference type="GO" id="GO:0070525">
    <property type="term" value="P:tRNA threonylcarbamoyladenosine metabolic process"/>
    <property type="evidence" value="ECO:0007669"/>
    <property type="project" value="TreeGrafter"/>
</dbReference>
<evidence type="ECO:0000256" key="4">
    <source>
        <dbReference type="ARBA" id="ARBA00022694"/>
    </source>
</evidence>
<dbReference type="OrthoDB" id="3399at2759"/>
<dbReference type="EC" id="2.7.11.1" evidence="2"/>
<dbReference type="InParanoid" id="S7XHI1"/>
<dbReference type="InterPro" id="IPR000719">
    <property type="entry name" value="Prot_kinase_dom"/>
</dbReference>
<dbReference type="EMBL" id="ATCN01000730">
    <property type="protein sequence ID" value="EPR78519.1"/>
    <property type="molecule type" value="Genomic_DNA"/>
</dbReference>
<evidence type="ECO:0000256" key="7">
    <source>
        <dbReference type="ARBA" id="ARBA00022840"/>
    </source>
</evidence>